<dbReference type="AlphaFoldDB" id="A0A2H1VX66"/>
<organism evidence="3">
    <name type="scientific">Spodoptera frugiperda</name>
    <name type="common">Fall armyworm</name>
    <dbReference type="NCBI Taxonomy" id="7108"/>
    <lineage>
        <taxon>Eukaryota</taxon>
        <taxon>Metazoa</taxon>
        <taxon>Ecdysozoa</taxon>
        <taxon>Arthropoda</taxon>
        <taxon>Hexapoda</taxon>
        <taxon>Insecta</taxon>
        <taxon>Pterygota</taxon>
        <taxon>Neoptera</taxon>
        <taxon>Endopterygota</taxon>
        <taxon>Lepidoptera</taxon>
        <taxon>Glossata</taxon>
        <taxon>Ditrysia</taxon>
        <taxon>Noctuoidea</taxon>
        <taxon>Noctuidae</taxon>
        <taxon>Amphipyrinae</taxon>
        <taxon>Spodoptera</taxon>
    </lineage>
</organism>
<dbReference type="InterPro" id="IPR006578">
    <property type="entry name" value="MADF-dom"/>
</dbReference>
<dbReference type="OrthoDB" id="8881252at2759"/>
<dbReference type="Pfam" id="PF10545">
    <property type="entry name" value="MADF_DNA_bdg"/>
    <property type="match status" value="1"/>
</dbReference>
<dbReference type="GeneID" id="118271060"/>
<dbReference type="PROSITE" id="PS51029">
    <property type="entry name" value="MADF"/>
    <property type="match status" value="1"/>
</dbReference>
<keyword evidence="4" id="KW-1185">Reference proteome</keyword>
<dbReference type="PANTHER" id="PTHR21505">
    <property type="entry name" value="MADF DOMAIN-CONTAINING PROTEIN-RELATED"/>
    <property type="match status" value="1"/>
</dbReference>
<evidence type="ECO:0000313" key="5">
    <source>
        <dbReference type="RefSeq" id="XP_050556115.1"/>
    </source>
</evidence>
<evidence type="ECO:0000313" key="4">
    <source>
        <dbReference type="Proteomes" id="UP000829999"/>
    </source>
</evidence>
<reference evidence="3" key="1">
    <citation type="submission" date="2016-07" db="EMBL/GenBank/DDBJ databases">
        <authorList>
            <person name="Bretaudeau A."/>
        </authorList>
    </citation>
    <scope>NUCLEOTIDE SEQUENCE</scope>
    <source>
        <strain evidence="3">Rice</strain>
        <tissue evidence="3">Whole body</tissue>
    </source>
</reference>
<feature type="compositionally biased region" description="Polar residues" evidence="1">
    <location>
        <begin position="134"/>
        <end position="159"/>
    </location>
</feature>
<reference evidence="5" key="2">
    <citation type="submission" date="2025-04" db="UniProtKB">
        <authorList>
            <consortium name="RefSeq"/>
        </authorList>
    </citation>
    <scope>IDENTIFICATION</scope>
    <source>
        <tissue evidence="5">Whole larval tissue</tissue>
    </source>
</reference>
<name>A0A2H1VX66_SPOFR</name>
<feature type="region of interest" description="Disordered" evidence="1">
    <location>
        <begin position="111"/>
        <end position="183"/>
    </location>
</feature>
<feature type="compositionally biased region" description="Polar residues" evidence="1">
    <location>
        <begin position="111"/>
        <end position="125"/>
    </location>
</feature>
<dbReference type="SMART" id="SM00595">
    <property type="entry name" value="MADF"/>
    <property type="match status" value="1"/>
</dbReference>
<evidence type="ECO:0000259" key="2">
    <source>
        <dbReference type="PROSITE" id="PS51029"/>
    </source>
</evidence>
<dbReference type="RefSeq" id="XP_050556115.1">
    <property type="nucleotide sequence ID" value="XM_050700158.1"/>
</dbReference>
<sequence>MSVVWGNDTVLLLIELYESRDLLWDTSHRDYRNKIKKNDAWEDIAKALKLPRKEIETKVHTLRSQFVRERKKVKSSKTTGSGRDDVKSSAWFAYDAMKFLLKGATTSGSLDTLDTNSPQSQNAISSPDEDVVLHSQSTVPEFQSPHQLESQSTIDQAEQPTTPAPTPSSSRPTRKRSHPNEDRLEEAYEVLHAAKNRMMSRDEFDVYGQYVGTELRALNDEHSVIMAKYYINNILLDARLGKYRTSYNNQSQSVVQQGYSTASSDISPEPSEEHIIQNILANMDSSSTNSIDGTNTN</sequence>
<evidence type="ECO:0000256" key="1">
    <source>
        <dbReference type="SAM" id="MobiDB-lite"/>
    </source>
</evidence>
<dbReference type="EMBL" id="ODYU01004940">
    <property type="protein sequence ID" value="SOQ45326.1"/>
    <property type="molecule type" value="Genomic_DNA"/>
</dbReference>
<gene>
    <name evidence="5" type="primary">LOC118271060</name>
    <name evidence="3" type="ORF">SFRICE_027601</name>
</gene>
<feature type="domain" description="MADF" evidence="2">
    <location>
        <begin position="12"/>
        <end position="105"/>
    </location>
</feature>
<accession>A0A2H1VX66</accession>
<proteinExistence type="predicted"/>
<protein>
    <submittedName>
        <fullName evidence="3">SFRICE_027601</fullName>
    </submittedName>
    <submittedName>
        <fullName evidence="5">Transcription factor Adf-1-like</fullName>
    </submittedName>
</protein>
<dbReference type="PANTHER" id="PTHR21505:SF12">
    <property type="entry name" value="MADF DOMAIN-CONTAINING PROTEIN-RELATED"/>
    <property type="match status" value="1"/>
</dbReference>
<evidence type="ECO:0000313" key="3">
    <source>
        <dbReference type="EMBL" id="SOQ45326.1"/>
    </source>
</evidence>
<dbReference type="Proteomes" id="UP000829999">
    <property type="component" value="Chromosome 18"/>
</dbReference>